<keyword evidence="6 14" id="KW-0812">Transmembrane</keyword>
<feature type="chain" id="PRO_5046357697" evidence="17">
    <location>
        <begin position="38"/>
        <end position="785"/>
    </location>
</feature>
<feature type="signal peptide" evidence="17">
    <location>
        <begin position="1"/>
        <end position="37"/>
    </location>
</feature>
<keyword evidence="21" id="KW-1185">Reference proteome</keyword>
<dbReference type="Gene3D" id="2.170.130.10">
    <property type="entry name" value="TonB-dependent receptor, plug domain"/>
    <property type="match status" value="1"/>
</dbReference>
<keyword evidence="8" id="KW-0408">Iron</keyword>
<organism evidence="20 21">
    <name type="scientific">Rhodanobacter geophilus</name>
    <dbReference type="NCBI Taxonomy" id="3162488"/>
    <lineage>
        <taxon>Bacteria</taxon>
        <taxon>Pseudomonadati</taxon>
        <taxon>Pseudomonadota</taxon>
        <taxon>Gammaproteobacteria</taxon>
        <taxon>Lysobacterales</taxon>
        <taxon>Rhodanobacteraceae</taxon>
        <taxon>Rhodanobacter</taxon>
    </lineage>
</organism>
<dbReference type="NCBIfam" id="NF007349">
    <property type="entry name" value="PRK09840.1"/>
    <property type="match status" value="1"/>
</dbReference>
<accession>A0ABV3QP49</accession>
<evidence type="ECO:0000256" key="2">
    <source>
        <dbReference type="ARBA" id="ARBA00009810"/>
    </source>
</evidence>
<comment type="similarity">
    <text evidence="2 14 15">Belongs to the TonB-dependent receptor family.</text>
</comment>
<keyword evidence="12 20" id="KW-0675">Receptor</keyword>
<evidence type="ECO:0000256" key="15">
    <source>
        <dbReference type="RuleBase" id="RU003357"/>
    </source>
</evidence>
<feature type="compositionally biased region" description="Low complexity" evidence="16">
    <location>
        <begin position="561"/>
        <end position="577"/>
    </location>
</feature>
<dbReference type="InterPro" id="IPR037066">
    <property type="entry name" value="Plug_dom_sf"/>
</dbReference>
<evidence type="ECO:0000256" key="7">
    <source>
        <dbReference type="ARBA" id="ARBA00022729"/>
    </source>
</evidence>
<protein>
    <submittedName>
        <fullName evidence="20">Catecholate siderophore receptor Fiu</fullName>
    </submittedName>
</protein>
<evidence type="ECO:0000256" key="13">
    <source>
        <dbReference type="ARBA" id="ARBA00023237"/>
    </source>
</evidence>
<dbReference type="RefSeq" id="WP_367843967.1">
    <property type="nucleotide sequence ID" value="NZ_JBFOHL010000003.1"/>
</dbReference>
<evidence type="ECO:0000259" key="19">
    <source>
        <dbReference type="Pfam" id="PF07715"/>
    </source>
</evidence>
<dbReference type="Proteomes" id="UP001556170">
    <property type="component" value="Unassembled WGS sequence"/>
</dbReference>
<feature type="domain" description="TonB-dependent receptor plug" evidence="19">
    <location>
        <begin position="83"/>
        <end position="184"/>
    </location>
</feature>
<evidence type="ECO:0000256" key="16">
    <source>
        <dbReference type="SAM" id="MobiDB-lite"/>
    </source>
</evidence>
<evidence type="ECO:0000313" key="20">
    <source>
        <dbReference type="EMBL" id="MEW9623663.1"/>
    </source>
</evidence>
<keyword evidence="4 14" id="KW-1134">Transmembrane beta strand</keyword>
<dbReference type="PANTHER" id="PTHR32552:SF89">
    <property type="entry name" value="CATECHOLATE SIDEROPHORE RECEPTOR FIU"/>
    <property type="match status" value="1"/>
</dbReference>
<evidence type="ECO:0000259" key="18">
    <source>
        <dbReference type="Pfam" id="PF00593"/>
    </source>
</evidence>
<dbReference type="EMBL" id="JBFOHL010000003">
    <property type="protein sequence ID" value="MEW9623663.1"/>
    <property type="molecule type" value="Genomic_DNA"/>
</dbReference>
<comment type="subcellular location">
    <subcellularLocation>
        <location evidence="1 14">Cell outer membrane</location>
        <topology evidence="1 14">Multi-pass membrane protein</topology>
    </subcellularLocation>
</comment>
<dbReference type="InterPro" id="IPR000531">
    <property type="entry name" value="Beta-barrel_TonB"/>
</dbReference>
<dbReference type="Pfam" id="PF00593">
    <property type="entry name" value="TonB_dep_Rec_b-barrel"/>
    <property type="match status" value="1"/>
</dbReference>
<sequence length="785" mass="83721">MDFVKSRKHPVMRRSPVPALTAATLATGLALALPAMAATTDAATPATDAQVATAKRLPGVTVEGTAVPYKVDQVSSPKFTQPLVDTPQTIVVISNELIHEQGATTLTEALRNTPGVGTFFAGENGSTSTGDAIFMRGFDTSGSIFVDGVRDLGTISRDVFDIEQVEVTKGPDSTEYGRTAPSGAVNMVSKQPLLGEALSGSVSWGSADQRRATADWNQRIGDHAAFRLDVLDQDSGVPGRDEVKNKRWGVAPTLAFGLGTSTRVYLDYLHVKQDNVPDGGIPTIGLPGYGSPDSTRPFIGDAPKVDPGNFYGTDQDHDHVVEDMFTAILQHDFSEDVALHDTLRWGRTHEDYLLTSFTATAANLKTPDPNDPSTWTLARSNPNFKNQTNRIVANQLNLTADFGTGAITHDLSTGIELSREKLDAITMAALNGSSWPAANLYDPDPDVGDGLIYGPNGAWNNGKTDTAGAYLFDTLKFDEHWQVNAGARMDHYSTDFASAVACGGKSAPACGSLSNGSIVPGLDAGKSGNLTSWQFAVIYKPTADGSVYANLATSAQPPGGNNLSLSSSASSADNAMLNPEKARTAEVGTKWNLLDERLLLTAALYRTTVSNDLEQDPTTLLYYQIGQKRVQGVEITAVGQITKNWAVNAGFTSMHTSTSSGAVGSATSNSSPAADGSNVLAYTPKSAFTSWTTYRLPFGLVIGGGARYSGEMQRGTDGAIGTPQYLKAYWVFDAMATYPVNKHFDLQLNLYNLFDKQYAASINKSGYRYIPGTPRSGMLTANFRF</sequence>
<feature type="region of interest" description="Disordered" evidence="16">
    <location>
        <begin position="558"/>
        <end position="577"/>
    </location>
</feature>
<dbReference type="PANTHER" id="PTHR32552">
    <property type="entry name" value="FERRICHROME IRON RECEPTOR-RELATED"/>
    <property type="match status" value="1"/>
</dbReference>
<evidence type="ECO:0000256" key="1">
    <source>
        <dbReference type="ARBA" id="ARBA00004571"/>
    </source>
</evidence>
<evidence type="ECO:0000256" key="4">
    <source>
        <dbReference type="ARBA" id="ARBA00022452"/>
    </source>
</evidence>
<keyword evidence="13 14" id="KW-0998">Cell outer membrane</keyword>
<dbReference type="InterPro" id="IPR039426">
    <property type="entry name" value="TonB-dep_rcpt-like"/>
</dbReference>
<dbReference type="InterPro" id="IPR036942">
    <property type="entry name" value="Beta-barrel_TonB_sf"/>
</dbReference>
<evidence type="ECO:0000256" key="10">
    <source>
        <dbReference type="ARBA" id="ARBA00023077"/>
    </source>
</evidence>
<dbReference type="NCBIfam" id="TIGR01783">
    <property type="entry name" value="TonB-siderophor"/>
    <property type="match status" value="1"/>
</dbReference>
<comment type="caution">
    <text evidence="20">The sequence shown here is derived from an EMBL/GenBank/DDBJ whole genome shotgun (WGS) entry which is preliminary data.</text>
</comment>
<dbReference type="Gene3D" id="2.40.170.20">
    <property type="entry name" value="TonB-dependent receptor, beta-barrel domain"/>
    <property type="match status" value="1"/>
</dbReference>
<keyword evidence="7 17" id="KW-0732">Signal</keyword>
<evidence type="ECO:0000256" key="17">
    <source>
        <dbReference type="SAM" id="SignalP"/>
    </source>
</evidence>
<name>A0ABV3QP49_9GAMM</name>
<keyword evidence="5" id="KW-0410">Iron transport</keyword>
<evidence type="ECO:0000256" key="3">
    <source>
        <dbReference type="ARBA" id="ARBA00022448"/>
    </source>
</evidence>
<keyword evidence="3 14" id="KW-0813">Transport</keyword>
<keyword evidence="11 14" id="KW-0472">Membrane</keyword>
<gene>
    <name evidence="20" type="ORF">ABQJ56_05430</name>
</gene>
<proteinExistence type="inferred from homology"/>
<evidence type="ECO:0000256" key="11">
    <source>
        <dbReference type="ARBA" id="ARBA00023136"/>
    </source>
</evidence>
<dbReference type="CDD" id="cd01347">
    <property type="entry name" value="ligand_gated_channel"/>
    <property type="match status" value="1"/>
</dbReference>
<reference evidence="20 21" key="1">
    <citation type="submission" date="2024-06" db="EMBL/GenBank/DDBJ databases">
        <authorList>
            <person name="Woo H."/>
        </authorList>
    </citation>
    <scope>NUCLEOTIDE SEQUENCE [LARGE SCALE GENOMIC DNA]</scope>
    <source>
        <strain evidence="20 21">S2-g</strain>
    </source>
</reference>
<evidence type="ECO:0000313" key="21">
    <source>
        <dbReference type="Proteomes" id="UP001556170"/>
    </source>
</evidence>
<evidence type="ECO:0000256" key="8">
    <source>
        <dbReference type="ARBA" id="ARBA00023004"/>
    </source>
</evidence>
<evidence type="ECO:0000256" key="9">
    <source>
        <dbReference type="ARBA" id="ARBA00023065"/>
    </source>
</evidence>
<evidence type="ECO:0000256" key="14">
    <source>
        <dbReference type="PROSITE-ProRule" id="PRU01360"/>
    </source>
</evidence>
<dbReference type="SUPFAM" id="SSF56935">
    <property type="entry name" value="Porins"/>
    <property type="match status" value="1"/>
</dbReference>
<keyword evidence="10 15" id="KW-0798">TonB box</keyword>
<keyword evidence="9" id="KW-0406">Ion transport</keyword>
<feature type="domain" description="TonB-dependent receptor-like beta-barrel" evidence="18">
    <location>
        <begin position="285"/>
        <end position="753"/>
    </location>
</feature>
<dbReference type="InterPro" id="IPR012910">
    <property type="entry name" value="Plug_dom"/>
</dbReference>
<dbReference type="Pfam" id="PF07715">
    <property type="entry name" value="Plug"/>
    <property type="match status" value="1"/>
</dbReference>
<dbReference type="InterPro" id="IPR010105">
    <property type="entry name" value="TonB_sidphr_rcpt"/>
</dbReference>
<dbReference type="PROSITE" id="PS52016">
    <property type="entry name" value="TONB_DEPENDENT_REC_3"/>
    <property type="match status" value="1"/>
</dbReference>
<evidence type="ECO:0000256" key="6">
    <source>
        <dbReference type="ARBA" id="ARBA00022692"/>
    </source>
</evidence>
<evidence type="ECO:0000256" key="5">
    <source>
        <dbReference type="ARBA" id="ARBA00022496"/>
    </source>
</evidence>
<evidence type="ECO:0000256" key="12">
    <source>
        <dbReference type="ARBA" id="ARBA00023170"/>
    </source>
</evidence>